<protein>
    <submittedName>
        <fullName evidence="3">Uncharacterized protein</fullName>
    </submittedName>
</protein>
<sequence>MVIQGKRQLRKWEVREESWVCHPAVDKREGRKMGQWRREREGEDAYGGRRGRPRIERRPVLTMGSAAGIARKYSFLCTGASGSCDRFTEF</sequence>
<name>A0A915Q1L5_9BILA</name>
<feature type="region of interest" description="Disordered" evidence="1">
    <location>
        <begin position="30"/>
        <end position="54"/>
    </location>
</feature>
<evidence type="ECO:0000313" key="3">
    <source>
        <dbReference type="WBParaSite" id="sdigi.contig75.g3693.t1"/>
    </source>
</evidence>
<dbReference type="WBParaSite" id="sdigi.contig75.g3693.t1">
    <property type="protein sequence ID" value="sdigi.contig75.g3693.t1"/>
    <property type="gene ID" value="sdigi.contig75.g3693"/>
</dbReference>
<dbReference type="AlphaFoldDB" id="A0A915Q1L5"/>
<proteinExistence type="predicted"/>
<evidence type="ECO:0000313" key="2">
    <source>
        <dbReference type="Proteomes" id="UP000887581"/>
    </source>
</evidence>
<evidence type="ECO:0000256" key="1">
    <source>
        <dbReference type="SAM" id="MobiDB-lite"/>
    </source>
</evidence>
<organism evidence="2 3">
    <name type="scientific">Setaria digitata</name>
    <dbReference type="NCBI Taxonomy" id="48799"/>
    <lineage>
        <taxon>Eukaryota</taxon>
        <taxon>Metazoa</taxon>
        <taxon>Ecdysozoa</taxon>
        <taxon>Nematoda</taxon>
        <taxon>Chromadorea</taxon>
        <taxon>Rhabditida</taxon>
        <taxon>Spirurina</taxon>
        <taxon>Spiruromorpha</taxon>
        <taxon>Filarioidea</taxon>
        <taxon>Setariidae</taxon>
        <taxon>Setaria</taxon>
    </lineage>
</organism>
<reference evidence="3" key="1">
    <citation type="submission" date="2022-11" db="UniProtKB">
        <authorList>
            <consortium name="WormBaseParasite"/>
        </authorList>
    </citation>
    <scope>IDENTIFICATION</scope>
</reference>
<keyword evidence="2" id="KW-1185">Reference proteome</keyword>
<dbReference type="Proteomes" id="UP000887581">
    <property type="component" value="Unplaced"/>
</dbReference>
<accession>A0A915Q1L5</accession>